<dbReference type="EMBL" id="MU838997">
    <property type="protein sequence ID" value="KAK1772526.1"/>
    <property type="molecule type" value="Genomic_DNA"/>
</dbReference>
<sequence length="332" mass="35540">MATKLFTRHSNNSVAAETASLAPSYATQDPHHDIELSRLGDIDPRASIELADSLLEVPPAYSESTTFAPTVQLQIQTTGKAILSFPLPPRPETTPAFPVHADGSFSDRPRYLSVRPNRSSGSCYLVSGDGEETDSAAPLSTTTYRFGPGRHPQVRLFLPGTAGAGDACDLDGGDGDGLGPSWDAFAIEGRGLLTRACRVRTRLGTFEWRYASRAERKAAGADSLLVLDRIVKIVRARNVPGSSGGKDEEVRTPVAQFVRNAETRTPGSKPSSAGNGGRLMVDLSLWDEGEKVEREMAMVLVVTTVMSMLKKEVDRRRAQQIAIMASVAGGGA</sequence>
<dbReference type="AlphaFoldDB" id="A0AAJ0FLD8"/>
<evidence type="ECO:0000313" key="1">
    <source>
        <dbReference type="EMBL" id="KAK1772526.1"/>
    </source>
</evidence>
<proteinExistence type="predicted"/>
<dbReference type="GeneID" id="85305261"/>
<comment type="caution">
    <text evidence="1">The sequence shown here is derived from an EMBL/GenBank/DDBJ whole genome shotgun (WGS) entry which is preliminary data.</text>
</comment>
<accession>A0AAJ0FLD8</accession>
<dbReference type="RefSeq" id="XP_060288739.1">
    <property type="nucleotide sequence ID" value="XM_060422074.1"/>
</dbReference>
<keyword evidence="2" id="KW-1185">Reference proteome</keyword>
<dbReference type="Proteomes" id="UP001244011">
    <property type="component" value="Unassembled WGS sequence"/>
</dbReference>
<name>A0AAJ0FLD8_9PEZI</name>
<organism evidence="1 2">
    <name type="scientific">Phialemonium atrogriseum</name>
    <dbReference type="NCBI Taxonomy" id="1093897"/>
    <lineage>
        <taxon>Eukaryota</taxon>
        <taxon>Fungi</taxon>
        <taxon>Dikarya</taxon>
        <taxon>Ascomycota</taxon>
        <taxon>Pezizomycotina</taxon>
        <taxon>Sordariomycetes</taxon>
        <taxon>Sordariomycetidae</taxon>
        <taxon>Cephalothecales</taxon>
        <taxon>Cephalothecaceae</taxon>
        <taxon>Phialemonium</taxon>
    </lineage>
</organism>
<evidence type="ECO:0000313" key="2">
    <source>
        <dbReference type="Proteomes" id="UP001244011"/>
    </source>
</evidence>
<reference evidence="1" key="1">
    <citation type="submission" date="2023-06" db="EMBL/GenBank/DDBJ databases">
        <title>Genome-scale phylogeny and comparative genomics of the fungal order Sordariales.</title>
        <authorList>
            <consortium name="Lawrence Berkeley National Laboratory"/>
            <person name="Hensen N."/>
            <person name="Bonometti L."/>
            <person name="Westerberg I."/>
            <person name="Brannstrom I.O."/>
            <person name="Guillou S."/>
            <person name="Cros-Aarteil S."/>
            <person name="Calhoun S."/>
            <person name="Haridas S."/>
            <person name="Kuo A."/>
            <person name="Mondo S."/>
            <person name="Pangilinan J."/>
            <person name="Riley R."/>
            <person name="Labutti K."/>
            <person name="Andreopoulos B."/>
            <person name="Lipzen A."/>
            <person name="Chen C."/>
            <person name="Yanf M."/>
            <person name="Daum C."/>
            <person name="Ng V."/>
            <person name="Clum A."/>
            <person name="Steindorff A."/>
            <person name="Ohm R."/>
            <person name="Martin F."/>
            <person name="Silar P."/>
            <person name="Natvig D."/>
            <person name="Lalanne C."/>
            <person name="Gautier V."/>
            <person name="Ament-Velasquez S.L."/>
            <person name="Kruys A."/>
            <person name="Hutchinson M.I."/>
            <person name="Powell A.J."/>
            <person name="Barry K."/>
            <person name="Miller A.N."/>
            <person name="Grigoriev I.V."/>
            <person name="Debuchy R."/>
            <person name="Gladieux P."/>
            <person name="Thoren M.H."/>
            <person name="Johannesson H."/>
        </authorList>
    </citation>
    <scope>NUCLEOTIDE SEQUENCE</scope>
    <source>
        <strain evidence="1">8032-3</strain>
    </source>
</reference>
<protein>
    <submittedName>
        <fullName evidence="1">Uncharacterized protein</fullName>
    </submittedName>
</protein>
<gene>
    <name evidence="1" type="ORF">QBC33DRAFT_13439</name>
</gene>